<proteinExistence type="predicted"/>
<feature type="compositionally biased region" description="Basic and acidic residues" evidence="1">
    <location>
        <begin position="54"/>
        <end position="64"/>
    </location>
</feature>
<evidence type="ECO:0000313" key="2">
    <source>
        <dbReference type="EMBL" id="KUM46456.1"/>
    </source>
</evidence>
<geneLocation type="mitochondrion" evidence="2"/>
<name>A0A101LW73_PICGL</name>
<sequence>MLLTYEHIDLVQRIDKKMNLLLMLLAVSERPRGEVGDRSLAPIPQTHPPMLPSDDERKKVTTIT</sequence>
<keyword evidence="2" id="KW-0496">Mitochondrion</keyword>
<protein>
    <submittedName>
        <fullName evidence="2">Uncharacterized protein</fullName>
    </submittedName>
</protein>
<organism evidence="2">
    <name type="scientific">Picea glauca</name>
    <name type="common">White spruce</name>
    <name type="synonym">Pinus glauca</name>
    <dbReference type="NCBI Taxonomy" id="3330"/>
    <lineage>
        <taxon>Eukaryota</taxon>
        <taxon>Viridiplantae</taxon>
        <taxon>Streptophyta</taxon>
        <taxon>Embryophyta</taxon>
        <taxon>Tracheophyta</taxon>
        <taxon>Spermatophyta</taxon>
        <taxon>Pinopsida</taxon>
        <taxon>Pinidae</taxon>
        <taxon>Conifers I</taxon>
        <taxon>Pinales</taxon>
        <taxon>Pinaceae</taxon>
        <taxon>Picea</taxon>
    </lineage>
</organism>
<dbReference type="AlphaFoldDB" id="A0A101LW73"/>
<dbReference type="EMBL" id="LKAM01000011">
    <property type="protein sequence ID" value="KUM46456.1"/>
    <property type="molecule type" value="Genomic_DNA"/>
</dbReference>
<reference evidence="2" key="1">
    <citation type="journal article" date="2015" name="Genome Biol. Evol.">
        <title>Organellar Genomes of White Spruce (Picea glauca): Assembly and Annotation.</title>
        <authorList>
            <person name="Jackman S.D."/>
            <person name="Warren R.L."/>
            <person name="Gibb E.A."/>
            <person name="Vandervalk B.P."/>
            <person name="Mohamadi H."/>
            <person name="Chu J."/>
            <person name="Raymond A."/>
            <person name="Pleasance S."/>
            <person name="Coope R."/>
            <person name="Wildung M.R."/>
            <person name="Ritland C.E."/>
            <person name="Bousquet J."/>
            <person name="Jones S.J."/>
            <person name="Bohlmann J."/>
            <person name="Birol I."/>
        </authorList>
    </citation>
    <scope>NUCLEOTIDE SEQUENCE [LARGE SCALE GENOMIC DNA]</scope>
    <source>
        <tissue evidence="2">Flushing bud</tissue>
    </source>
</reference>
<accession>A0A101LW73</accession>
<gene>
    <name evidence="2" type="ORF">ABT39_MTgene1557</name>
</gene>
<comment type="caution">
    <text evidence="2">The sequence shown here is derived from an EMBL/GenBank/DDBJ whole genome shotgun (WGS) entry which is preliminary data.</text>
</comment>
<evidence type="ECO:0000256" key="1">
    <source>
        <dbReference type="SAM" id="MobiDB-lite"/>
    </source>
</evidence>
<feature type="region of interest" description="Disordered" evidence="1">
    <location>
        <begin position="31"/>
        <end position="64"/>
    </location>
</feature>